<keyword evidence="4 7" id="KW-0732">Signal</keyword>
<evidence type="ECO:0000256" key="4">
    <source>
        <dbReference type="ARBA" id="ARBA00022729"/>
    </source>
</evidence>
<accession>A0AAQ1JYA4</accession>
<evidence type="ECO:0000256" key="7">
    <source>
        <dbReference type="SAM" id="SignalP"/>
    </source>
</evidence>
<dbReference type="PANTHER" id="PTHR30024">
    <property type="entry name" value="ALIPHATIC SULFONATES-BINDING PROTEIN-RELATED"/>
    <property type="match status" value="1"/>
</dbReference>
<dbReference type="Proteomes" id="UP000183529">
    <property type="component" value="Unassembled WGS sequence"/>
</dbReference>
<dbReference type="InterPro" id="IPR019546">
    <property type="entry name" value="TAT_signal_bac_arc"/>
</dbReference>
<keyword evidence="3" id="KW-0813">Transport</keyword>
<dbReference type="GO" id="GO:0042626">
    <property type="term" value="F:ATPase-coupled transmembrane transporter activity"/>
    <property type="evidence" value="ECO:0007669"/>
    <property type="project" value="InterPro"/>
</dbReference>
<feature type="chain" id="PRO_5042911952" description="Putative aliphatic sulfonates-binding protein" evidence="7">
    <location>
        <begin position="33"/>
        <end position="322"/>
    </location>
</feature>
<name>A0AAQ1JYA4_9BURK</name>
<dbReference type="InterPro" id="IPR001638">
    <property type="entry name" value="Solute-binding_3/MltF_N"/>
</dbReference>
<dbReference type="AlphaFoldDB" id="A0AAQ1JYA4"/>
<dbReference type="SMART" id="SM00062">
    <property type="entry name" value="PBPb"/>
    <property type="match status" value="1"/>
</dbReference>
<dbReference type="NCBIfam" id="TIGR01728">
    <property type="entry name" value="SsuA_fam"/>
    <property type="match status" value="1"/>
</dbReference>
<dbReference type="PANTHER" id="PTHR30024:SF42">
    <property type="entry name" value="ALIPHATIC SULFONATES-BINDING PROTEIN-RELATED"/>
    <property type="match status" value="1"/>
</dbReference>
<dbReference type="NCBIfam" id="TIGR01409">
    <property type="entry name" value="TAT_signal_seq"/>
    <property type="match status" value="1"/>
</dbReference>
<evidence type="ECO:0000256" key="5">
    <source>
        <dbReference type="ARBA" id="ARBA00055538"/>
    </source>
</evidence>
<gene>
    <name evidence="9" type="ORF">SAMN05216550_13113</name>
</gene>
<evidence type="ECO:0000313" key="10">
    <source>
        <dbReference type="Proteomes" id="UP000183529"/>
    </source>
</evidence>
<dbReference type="SUPFAM" id="SSF53850">
    <property type="entry name" value="Periplasmic binding protein-like II"/>
    <property type="match status" value="1"/>
</dbReference>
<dbReference type="RefSeq" id="WP_074987474.1">
    <property type="nucleotide sequence ID" value="NZ_CADFGN010000004.1"/>
</dbReference>
<protein>
    <recommendedName>
        <fullName evidence="6">Putative aliphatic sulfonates-binding protein</fullName>
    </recommendedName>
</protein>
<reference evidence="9 10" key="1">
    <citation type="submission" date="2016-10" db="EMBL/GenBank/DDBJ databases">
        <authorList>
            <person name="Varghese N."/>
            <person name="Submissions S."/>
        </authorList>
    </citation>
    <scope>NUCLEOTIDE SEQUENCE [LARGE SCALE GENOMIC DNA]</scope>
    <source>
        <strain evidence="9 10">LMG 22274</strain>
    </source>
</reference>
<dbReference type="Gene3D" id="3.40.190.10">
    <property type="entry name" value="Periplasmic binding protein-like II"/>
    <property type="match status" value="2"/>
</dbReference>
<dbReference type="GO" id="GO:0016020">
    <property type="term" value="C:membrane"/>
    <property type="evidence" value="ECO:0007669"/>
    <property type="project" value="InterPro"/>
</dbReference>
<evidence type="ECO:0000256" key="1">
    <source>
        <dbReference type="ARBA" id="ARBA00004418"/>
    </source>
</evidence>
<evidence type="ECO:0000256" key="6">
    <source>
        <dbReference type="ARBA" id="ARBA00070228"/>
    </source>
</evidence>
<dbReference type="InterPro" id="IPR006311">
    <property type="entry name" value="TAT_signal"/>
</dbReference>
<comment type="function">
    <text evidence="5">Part of a binding-protein-dependent transport system for aliphatic sulfonates. Putative binding protein.</text>
</comment>
<dbReference type="PROSITE" id="PS51318">
    <property type="entry name" value="TAT"/>
    <property type="match status" value="1"/>
</dbReference>
<evidence type="ECO:0000313" key="9">
    <source>
        <dbReference type="EMBL" id="SEK14762.1"/>
    </source>
</evidence>
<feature type="signal peptide" evidence="7">
    <location>
        <begin position="1"/>
        <end position="32"/>
    </location>
</feature>
<evidence type="ECO:0000256" key="2">
    <source>
        <dbReference type="ARBA" id="ARBA00010742"/>
    </source>
</evidence>
<evidence type="ECO:0000256" key="3">
    <source>
        <dbReference type="ARBA" id="ARBA00022448"/>
    </source>
</evidence>
<comment type="caution">
    <text evidence="9">The sequence shown here is derived from an EMBL/GenBank/DDBJ whole genome shotgun (WGS) entry which is preliminary data.</text>
</comment>
<sequence>MSTRRDFLKLSLGAAATALPLLGTLAPSRAFAASGAPTLRIGNQKGALSILKGRGTLETRLAPLGVSVTWTEFNAGPVQLEALNVGSIDFGDVGDAPPIFAQAAGAPLAYVAATLPRSQSEAVLVPHDSTLRTVADLKGKRVAFNKGSNVHYFLVQLLRHHGLDYRDVRPVFLAPADARAAFENGSIDAWVIWDPFYAAAQATLGARVLADASGVVGNRGYYFSSLDYAKRNPDVIRTLIDEIAKADDWGKQHRSEYAGELAKLWGLPAPIVEQAVARTQFGTVPITKAILGEQQKIADTFLELGLVPRRIDVYEAAAPGVA</sequence>
<comment type="similarity">
    <text evidence="2">Belongs to the bacterial solute-binding protein SsuA/TauA family.</text>
</comment>
<dbReference type="CDD" id="cd13557">
    <property type="entry name" value="PBP2_SsuA"/>
    <property type="match status" value="1"/>
</dbReference>
<dbReference type="GO" id="GO:0042597">
    <property type="term" value="C:periplasmic space"/>
    <property type="evidence" value="ECO:0007669"/>
    <property type="project" value="UniProtKB-SubCell"/>
</dbReference>
<comment type="subcellular location">
    <subcellularLocation>
        <location evidence="1">Periplasm</location>
    </subcellularLocation>
</comment>
<dbReference type="FunFam" id="3.40.190.10:FF:000050">
    <property type="entry name" value="Sulfonate ABC transporter substrate-binding protein"/>
    <property type="match status" value="1"/>
</dbReference>
<feature type="domain" description="Solute-binding protein family 3/N-terminal" evidence="8">
    <location>
        <begin position="38"/>
        <end position="269"/>
    </location>
</feature>
<organism evidence="9 10">
    <name type="scientific">Paraburkholderia tropica</name>
    <dbReference type="NCBI Taxonomy" id="92647"/>
    <lineage>
        <taxon>Bacteria</taxon>
        <taxon>Pseudomonadati</taxon>
        <taxon>Pseudomonadota</taxon>
        <taxon>Betaproteobacteria</taxon>
        <taxon>Burkholderiales</taxon>
        <taxon>Burkholderiaceae</taxon>
        <taxon>Paraburkholderia</taxon>
    </lineage>
</organism>
<dbReference type="InterPro" id="IPR010067">
    <property type="entry name" value="ABC_SsuA_sub-bd"/>
</dbReference>
<evidence type="ECO:0000259" key="8">
    <source>
        <dbReference type="SMART" id="SM00062"/>
    </source>
</evidence>
<dbReference type="InterPro" id="IPR015168">
    <property type="entry name" value="SsuA/THI5"/>
</dbReference>
<proteinExistence type="inferred from homology"/>
<dbReference type="EMBL" id="FNZM01000031">
    <property type="protein sequence ID" value="SEK14762.1"/>
    <property type="molecule type" value="Genomic_DNA"/>
</dbReference>
<dbReference type="Pfam" id="PF09084">
    <property type="entry name" value="NMT1"/>
    <property type="match status" value="1"/>
</dbReference>